<dbReference type="GO" id="GO:0052906">
    <property type="term" value="F:tRNA (guanine(37)-N1)-methyltransferase activity"/>
    <property type="evidence" value="ECO:0007669"/>
    <property type="project" value="InterPro"/>
</dbReference>
<sequence length="37" mass="4519">IPEVLLSGNHAAIVRWRYEQRLRRTSEVRPDMLEKLW</sequence>
<dbReference type="Proteomes" id="UP000235598">
    <property type="component" value="Unassembled WGS sequence"/>
</dbReference>
<evidence type="ECO:0000313" key="3">
    <source>
        <dbReference type="Proteomes" id="UP000235598"/>
    </source>
</evidence>
<keyword evidence="2" id="KW-0808">Transferase</keyword>
<dbReference type="InterPro" id="IPR029028">
    <property type="entry name" value="Alpha/beta_knot_MTases"/>
</dbReference>
<dbReference type="EMBL" id="PNHK01000135">
    <property type="protein sequence ID" value="PMD04350.1"/>
    <property type="molecule type" value="Genomic_DNA"/>
</dbReference>
<dbReference type="Gene3D" id="1.10.1270.20">
    <property type="entry name" value="tRNA(m1g37)methyltransferase, domain 2"/>
    <property type="match status" value="1"/>
</dbReference>
<feature type="non-terminal residue" evidence="2">
    <location>
        <position position="37"/>
    </location>
</feature>
<dbReference type="SUPFAM" id="SSF75217">
    <property type="entry name" value="alpha/beta knot"/>
    <property type="match status" value="1"/>
</dbReference>
<feature type="domain" description="tRNA methyltransferase TRMD/TRM10-type" evidence="1">
    <location>
        <begin position="1"/>
        <end position="35"/>
    </location>
</feature>
<evidence type="ECO:0000313" key="2">
    <source>
        <dbReference type="EMBL" id="PMD04350.1"/>
    </source>
</evidence>
<dbReference type="AlphaFoldDB" id="A0A2N6VJN2"/>
<evidence type="ECO:0000259" key="1">
    <source>
        <dbReference type="Pfam" id="PF01746"/>
    </source>
</evidence>
<dbReference type="InterPro" id="IPR016009">
    <property type="entry name" value="tRNA_MeTrfase_TRMD/TRM10"/>
</dbReference>
<reference evidence="2 3" key="1">
    <citation type="submission" date="2017-09" db="EMBL/GenBank/DDBJ databases">
        <title>Bacterial strain isolated from the female urinary microbiota.</title>
        <authorList>
            <person name="Thomas-White K."/>
            <person name="Kumar N."/>
            <person name="Forster S."/>
            <person name="Putonti C."/>
            <person name="Lawley T."/>
            <person name="Wolfe A.J."/>
        </authorList>
    </citation>
    <scope>NUCLEOTIDE SEQUENCE [LARGE SCALE GENOMIC DNA]</scope>
    <source>
        <strain evidence="2 3">UMB1301</strain>
    </source>
</reference>
<feature type="non-terminal residue" evidence="2">
    <location>
        <position position="1"/>
    </location>
</feature>
<protein>
    <submittedName>
        <fullName evidence="2">tRNA (Guanosine(37)-N1)-methyltransferase TrmD</fullName>
    </submittedName>
</protein>
<dbReference type="GO" id="GO:0032259">
    <property type="term" value="P:methylation"/>
    <property type="evidence" value="ECO:0007669"/>
    <property type="project" value="UniProtKB-KW"/>
</dbReference>
<organism evidence="2 3">
    <name type="scientific">Brevibacterium paucivorans</name>
    <dbReference type="NCBI Taxonomy" id="170994"/>
    <lineage>
        <taxon>Bacteria</taxon>
        <taxon>Bacillati</taxon>
        <taxon>Actinomycetota</taxon>
        <taxon>Actinomycetes</taxon>
        <taxon>Micrococcales</taxon>
        <taxon>Brevibacteriaceae</taxon>
        <taxon>Brevibacterium</taxon>
    </lineage>
</organism>
<dbReference type="Pfam" id="PF01746">
    <property type="entry name" value="tRNA_m1G_MT"/>
    <property type="match status" value="1"/>
</dbReference>
<proteinExistence type="predicted"/>
<comment type="caution">
    <text evidence="2">The sequence shown here is derived from an EMBL/GenBank/DDBJ whole genome shotgun (WGS) entry which is preliminary data.</text>
</comment>
<gene>
    <name evidence="2" type="ORF">CJ199_12585</name>
</gene>
<keyword evidence="2" id="KW-0489">Methyltransferase</keyword>
<dbReference type="InterPro" id="IPR023148">
    <property type="entry name" value="tRNA_m1G_MeTrfase_C_sf"/>
</dbReference>
<dbReference type="GO" id="GO:0008033">
    <property type="term" value="P:tRNA processing"/>
    <property type="evidence" value="ECO:0007669"/>
    <property type="project" value="InterPro"/>
</dbReference>
<accession>A0A2N6VJN2</accession>
<name>A0A2N6VJN2_9MICO</name>